<name>X0S2Q1_9ZZZZ</name>
<evidence type="ECO:0000256" key="1">
    <source>
        <dbReference type="SAM" id="Phobius"/>
    </source>
</evidence>
<gene>
    <name evidence="2" type="ORF">S01H1_03194</name>
</gene>
<sequence>MKKIQGANQEEKGVVLVISLLITVALLILITPFLFKLSGEYRNTDRTFKSLAALNLAEAGVERAIWELNYGDISTWSGDSTARTLTLSSVQTSEGDAVGDIVISISNPESSSPVVESTGKIPFRNSDTVDRILSVELTKEEPIFDNALFAGTGLNMSGNSFVDSFDS</sequence>
<dbReference type="AlphaFoldDB" id="X0S2Q1"/>
<feature type="non-terminal residue" evidence="2">
    <location>
        <position position="167"/>
    </location>
</feature>
<organism evidence="2">
    <name type="scientific">marine sediment metagenome</name>
    <dbReference type="NCBI Taxonomy" id="412755"/>
    <lineage>
        <taxon>unclassified sequences</taxon>
        <taxon>metagenomes</taxon>
        <taxon>ecological metagenomes</taxon>
    </lineage>
</organism>
<evidence type="ECO:0000313" key="2">
    <source>
        <dbReference type="EMBL" id="GAF75329.1"/>
    </source>
</evidence>
<accession>X0S2Q1</accession>
<feature type="transmembrane region" description="Helical" evidence="1">
    <location>
        <begin position="12"/>
        <end position="35"/>
    </location>
</feature>
<keyword evidence="1" id="KW-0812">Transmembrane</keyword>
<evidence type="ECO:0008006" key="3">
    <source>
        <dbReference type="Google" id="ProtNLM"/>
    </source>
</evidence>
<comment type="caution">
    <text evidence="2">The sequence shown here is derived from an EMBL/GenBank/DDBJ whole genome shotgun (WGS) entry which is preliminary data.</text>
</comment>
<keyword evidence="1" id="KW-0472">Membrane</keyword>
<reference evidence="2" key="1">
    <citation type="journal article" date="2014" name="Front. Microbiol.">
        <title>High frequency of phylogenetically diverse reductive dehalogenase-homologous genes in deep subseafloor sedimentary metagenomes.</title>
        <authorList>
            <person name="Kawai M."/>
            <person name="Futagami T."/>
            <person name="Toyoda A."/>
            <person name="Takaki Y."/>
            <person name="Nishi S."/>
            <person name="Hori S."/>
            <person name="Arai W."/>
            <person name="Tsubouchi T."/>
            <person name="Morono Y."/>
            <person name="Uchiyama I."/>
            <person name="Ito T."/>
            <person name="Fujiyama A."/>
            <person name="Inagaki F."/>
            <person name="Takami H."/>
        </authorList>
    </citation>
    <scope>NUCLEOTIDE SEQUENCE</scope>
    <source>
        <strain evidence="2">Expedition CK06-06</strain>
    </source>
</reference>
<keyword evidence="1" id="KW-1133">Transmembrane helix</keyword>
<proteinExistence type="predicted"/>
<protein>
    <recommendedName>
        <fullName evidence="3">Type 4 fimbrial biogenesis protein PilX N-terminal domain-containing protein</fullName>
    </recommendedName>
</protein>
<dbReference type="EMBL" id="BARS01001707">
    <property type="protein sequence ID" value="GAF75329.1"/>
    <property type="molecule type" value="Genomic_DNA"/>
</dbReference>